<evidence type="ECO:0000256" key="1">
    <source>
        <dbReference type="SAM" id="MobiDB-lite"/>
    </source>
</evidence>
<dbReference type="InParanoid" id="A8NLH4"/>
<dbReference type="AlphaFoldDB" id="A8NLH4"/>
<evidence type="ECO:0000313" key="4">
    <source>
        <dbReference type="Proteomes" id="UP000001861"/>
    </source>
</evidence>
<feature type="transmembrane region" description="Helical" evidence="2">
    <location>
        <begin position="106"/>
        <end position="124"/>
    </location>
</feature>
<sequence>MAAPPTDGFPASEFPVLNPLAPMAYLPPDIGRETQVAGHIISGTLAVLIWDVLNNIPSDYRLLTQYRIRLPTITYFLSRFCSLVYVLWSSIYYTGPVGNCFKNEKGLGAFYPASVSLSALLFFFRVRIVYEGHKWIVGFFFFMWLAVVGGTLTVGFGVTGVHIGPTNYCLNAKVEDYVAAAALIPLIYDTSVFLAITYRLAASSHLAAHKKGGWWARISGDYLPGVSRGLLKDGQTYYMVTVFSNLLTVIMIYMSSLPATYRTIFSAPNIMLINVMACRVFRHTKFAAFRESTFTNSTSLATNIKNAAMLPVHFRHTVTGNGIEETTTDVIDLKQKHSSSDYKSPATPYSGASSGFGIEFTRPAEEHAREDRITGYPPHYPSIRKYPSSDTRF</sequence>
<feature type="transmembrane region" description="Helical" evidence="2">
    <location>
        <begin position="178"/>
        <end position="201"/>
    </location>
</feature>
<feature type="transmembrane region" description="Helical" evidence="2">
    <location>
        <begin position="36"/>
        <end position="53"/>
    </location>
</feature>
<feature type="region of interest" description="Disordered" evidence="1">
    <location>
        <begin position="361"/>
        <end position="393"/>
    </location>
</feature>
<accession>A8NLH4</accession>
<feature type="transmembrane region" description="Helical" evidence="2">
    <location>
        <begin position="261"/>
        <end position="281"/>
    </location>
</feature>
<dbReference type="GeneID" id="6011204"/>
<dbReference type="OrthoDB" id="3038990at2759"/>
<proteinExistence type="predicted"/>
<feature type="compositionally biased region" description="Basic and acidic residues" evidence="1">
    <location>
        <begin position="362"/>
        <end position="373"/>
    </location>
</feature>
<evidence type="ECO:0000256" key="2">
    <source>
        <dbReference type="SAM" id="Phobius"/>
    </source>
</evidence>
<evidence type="ECO:0008006" key="5">
    <source>
        <dbReference type="Google" id="ProtNLM"/>
    </source>
</evidence>
<feature type="transmembrane region" description="Helical" evidence="2">
    <location>
        <begin position="136"/>
        <end position="158"/>
    </location>
</feature>
<gene>
    <name evidence="3" type="ORF">CC1G_05824</name>
</gene>
<keyword evidence="2" id="KW-1133">Transmembrane helix</keyword>
<dbReference type="VEuPathDB" id="FungiDB:CC1G_05824"/>
<dbReference type="RefSeq" id="XP_001834687.1">
    <property type="nucleotide sequence ID" value="XM_001834635.2"/>
</dbReference>
<name>A8NLH4_COPC7</name>
<organism evidence="3 4">
    <name type="scientific">Coprinopsis cinerea (strain Okayama-7 / 130 / ATCC MYA-4618 / FGSC 9003)</name>
    <name type="common">Inky cap fungus</name>
    <name type="synonym">Hormographiella aspergillata</name>
    <dbReference type="NCBI Taxonomy" id="240176"/>
    <lineage>
        <taxon>Eukaryota</taxon>
        <taxon>Fungi</taxon>
        <taxon>Dikarya</taxon>
        <taxon>Basidiomycota</taxon>
        <taxon>Agaricomycotina</taxon>
        <taxon>Agaricomycetes</taxon>
        <taxon>Agaricomycetidae</taxon>
        <taxon>Agaricales</taxon>
        <taxon>Agaricineae</taxon>
        <taxon>Psathyrellaceae</taxon>
        <taxon>Coprinopsis</taxon>
    </lineage>
</organism>
<feature type="transmembrane region" description="Helical" evidence="2">
    <location>
        <begin position="73"/>
        <end position="94"/>
    </location>
</feature>
<evidence type="ECO:0000313" key="3">
    <source>
        <dbReference type="EMBL" id="EAU87135.1"/>
    </source>
</evidence>
<keyword evidence="2" id="KW-0472">Membrane</keyword>
<comment type="caution">
    <text evidence="3">The sequence shown here is derived from an EMBL/GenBank/DDBJ whole genome shotgun (WGS) entry which is preliminary data.</text>
</comment>
<dbReference type="EMBL" id="AACS02000012">
    <property type="protein sequence ID" value="EAU87135.1"/>
    <property type="molecule type" value="Genomic_DNA"/>
</dbReference>
<dbReference type="Proteomes" id="UP000001861">
    <property type="component" value="Unassembled WGS sequence"/>
</dbReference>
<dbReference type="eggNOG" id="ENOG502SNBK">
    <property type="taxonomic scope" value="Eukaryota"/>
</dbReference>
<protein>
    <recommendedName>
        <fullName evidence="5">Integral membrane protein</fullName>
    </recommendedName>
</protein>
<reference evidence="3 4" key="1">
    <citation type="journal article" date="2010" name="Proc. Natl. Acad. Sci. U.S.A.">
        <title>Insights into evolution of multicellular fungi from the assembled chromosomes of the mushroom Coprinopsis cinerea (Coprinus cinereus).</title>
        <authorList>
            <person name="Stajich J.E."/>
            <person name="Wilke S.K."/>
            <person name="Ahren D."/>
            <person name="Au C.H."/>
            <person name="Birren B.W."/>
            <person name="Borodovsky M."/>
            <person name="Burns C."/>
            <person name="Canback B."/>
            <person name="Casselton L.A."/>
            <person name="Cheng C.K."/>
            <person name="Deng J."/>
            <person name="Dietrich F.S."/>
            <person name="Fargo D.C."/>
            <person name="Farman M.L."/>
            <person name="Gathman A.C."/>
            <person name="Goldberg J."/>
            <person name="Guigo R."/>
            <person name="Hoegger P.J."/>
            <person name="Hooker J.B."/>
            <person name="Huggins A."/>
            <person name="James T.Y."/>
            <person name="Kamada T."/>
            <person name="Kilaru S."/>
            <person name="Kodira C."/>
            <person name="Kues U."/>
            <person name="Kupfer D."/>
            <person name="Kwan H.S."/>
            <person name="Lomsadze A."/>
            <person name="Li W."/>
            <person name="Lilly W.W."/>
            <person name="Ma L.J."/>
            <person name="Mackey A.J."/>
            <person name="Manning G."/>
            <person name="Martin F."/>
            <person name="Muraguchi H."/>
            <person name="Natvig D.O."/>
            <person name="Palmerini H."/>
            <person name="Ramesh M.A."/>
            <person name="Rehmeyer C.J."/>
            <person name="Roe B.A."/>
            <person name="Shenoy N."/>
            <person name="Stanke M."/>
            <person name="Ter-Hovhannisyan V."/>
            <person name="Tunlid A."/>
            <person name="Velagapudi R."/>
            <person name="Vision T.J."/>
            <person name="Zeng Q."/>
            <person name="Zolan M.E."/>
            <person name="Pukkila P.J."/>
        </authorList>
    </citation>
    <scope>NUCLEOTIDE SEQUENCE [LARGE SCALE GENOMIC DNA]</scope>
    <source>
        <strain evidence="4">Okayama-7 / 130 / ATCC MYA-4618 / FGSC 9003</strain>
    </source>
</reference>
<feature type="transmembrane region" description="Helical" evidence="2">
    <location>
        <begin position="237"/>
        <end position="255"/>
    </location>
</feature>
<keyword evidence="4" id="KW-1185">Reference proteome</keyword>
<keyword evidence="2" id="KW-0812">Transmembrane</keyword>
<dbReference type="OMA" id="HINYNAT"/>
<dbReference type="KEGG" id="cci:CC1G_05824"/>